<feature type="domain" description="Imm33-like" evidence="1">
    <location>
        <begin position="7"/>
        <end position="106"/>
    </location>
</feature>
<dbReference type="EMBL" id="JBIGIC010000016">
    <property type="protein sequence ID" value="MFG6489899.1"/>
    <property type="molecule type" value="Genomic_DNA"/>
</dbReference>
<evidence type="ECO:0000313" key="2">
    <source>
        <dbReference type="EMBL" id="MFG6489899.1"/>
    </source>
</evidence>
<organism evidence="2 3">
    <name type="scientific">Pelomonas candidula</name>
    <dbReference type="NCBI Taxonomy" id="3299025"/>
    <lineage>
        <taxon>Bacteria</taxon>
        <taxon>Pseudomonadati</taxon>
        <taxon>Pseudomonadota</taxon>
        <taxon>Betaproteobacteria</taxon>
        <taxon>Burkholderiales</taxon>
        <taxon>Sphaerotilaceae</taxon>
        <taxon>Roseateles</taxon>
    </lineage>
</organism>
<keyword evidence="3" id="KW-1185">Reference proteome</keyword>
<evidence type="ECO:0000259" key="1">
    <source>
        <dbReference type="Pfam" id="PF24719"/>
    </source>
</evidence>
<proteinExistence type="predicted"/>
<protein>
    <recommendedName>
        <fullName evidence="1">Imm33-like domain-containing protein</fullName>
    </recommendedName>
</protein>
<comment type="caution">
    <text evidence="2">The sequence shown here is derived from an EMBL/GenBank/DDBJ whole genome shotgun (WGS) entry which is preliminary data.</text>
</comment>
<accession>A0ABW7HJ00</accession>
<sequence>MKTSRTQTICEWAQVQPQSPLPCSKVGLAMSSLKRQPIHGMRIAPTETTNGWYIWCGDLSDADDFFSPLHVEHLDEHLPAAAEYLDLPPGYRFLIDGANYEDVWFDASLLEQS</sequence>
<dbReference type="Proteomes" id="UP001606134">
    <property type="component" value="Unassembled WGS sequence"/>
</dbReference>
<dbReference type="Pfam" id="PF24719">
    <property type="entry name" value="Imm33-like"/>
    <property type="match status" value="1"/>
</dbReference>
<gene>
    <name evidence="2" type="ORF">ACG04R_24700</name>
</gene>
<evidence type="ECO:0000313" key="3">
    <source>
        <dbReference type="Proteomes" id="UP001606134"/>
    </source>
</evidence>
<dbReference type="InterPro" id="IPR056509">
    <property type="entry name" value="Imm33-like"/>
</dbReference>
<name>A0ABW7HJ00_9BURK</name>
<reference evidence="2 3" key="1">
    <citation type="submission" date="2024-08" db="EMBL/GenBank/DDBJ databases">
        <authorList>
            <person name="Lu H."/>
        </authorList>
    </citation>
    <scope>NUCLEOTIDE SEQUENCE [LARGE SCALE GENOMIC DNA]</scope>
    <source>
        <strain evidence="2 3">BYS78W</strain>
    </source>
</reference>
<dbReference type="RefSeq" id="WP_394416460.1">
    <property type="nucleotide sequence ID" value="NZ_JBIGIC010000016.1"/>
</dbReference>